<accession>A0ABU5ZU39</accession>
<dbReference type="RefSeq" id="WP_324179201.1">
    <property type="nucleotide sequence ID" value="NZ_BAABAW010000008.1"/>
</dbReference>
<sequence>MTERLNVLISEIREKCNNANCFEFDYHWEYYGLMWYPWFLTINGSSESFSFNDISNEDLKELCNEGLIELITEYSDNEKPEDEFDKKRYRLIKK</sequence>
<dbReference type="EMBL" id="JAYKLX010000003">
    <property type="protein sequence ID" value="MEB3345168.1"/>
    <property type="molecule type" value="Genomic_DNA"/>
</dbReference>
<reference evidence="1 2" key="1">
    <citation type="journal article" date="2013" name="Int. J. Syst. Evol. Microbiol.">
        <title>Aquimarina gracilis sp. nov., isolated from the gut microflora of a mussel, Mytilus coruscus, and emended description of Aquimarina spongiae.</title>
        <authorList>
            <person name="Park S.C."/>
            <person name="Choe H.N."/>
            <person name="Baik K.S."/>
            <person name="Seong C.N."/>
        </authorList>
    </citation>
    <scope>NUCLEOTIDE SEQUENCE [LARGE SCALE GENOMIC DNA]</scope>
    <source>
        <strain evidence="1 2">PSC32</strain>
    </source>
</reference>
<proteinExistence type="predicted"/>
<protein>
    <submittedName>
        <fullName evidence="1">Uncharacterized protein</fullName>
    </submittedName>
</protein>
<evidence type="ECO:0000313" key="2">
    <source>
        <dbReference type="Proteomes" id="UP001327027"/>
    </source>
</evidence>
<gene>
    <name evidence="1" type="ORF">U6A24_06845</name>
</gene>
<evidence type="ECO:0000313" key="1">
    <source>
        <dbReference type="EMBL" id="MEB3345168.1"/>
    </source>
</evidence>
<dbReference type="Proteomes" id="UP001327027">
    <property type="component" value="Unassembled WGS sequence"/>
</dbReference>
<comment type="caution">
    <text evidence="1">The sequence shown here is derived from an EMBL/GenBank/DDBJ whole genome shotgun (WGS) entry which is preliminary data.</text>
</comment>
<keyword evidence="2" id="KW-1185">Reference proteome</keyword>
<name>A0ABU5ZU39_9FLAO</name>
<organism evidence="1 2">
    <name type="scientific">Aquimarina gracilis</name>
    <dbReference type="NCBI Taxonomy" id="874422"/>
    <lineage>
        <taxon>Bacteria</taxon>
        <taxon>Pseudomonadati</taxon>
        <taxon>Bacteroidota</taxon>
        <taxon>Flavobacteriia</taxon>
        <taxon>Flavobacteriales</taxon>
        <taxon>Flavobacteriaceae</taxon>
        <taxon>Aquimarina</taxon>
    </lineage>
</organism>